<gene>
    <name evidence="3" type="ORF">EDD39_3751</name>
</gene>
<dbReference type="InterPro" id="IPR002477">
    <property type="entry name" value="Peptidoglycan-bd-like"/>
</dbReference>
<evidence type="ECO:0000313" key="4">
    <source>
        <dbReference type="Proteomes" id="UP000267408"/>
    </source>
</evidence>
<dbReference type="InterPro" id="IPR036366">
    <property type="entry name" value="PGBDSf"/>
</dbReference>
<feature type="signal peptide" evidence="1">
    <location>
        <begin position="1"/>
        <end position="25"/>
    </location>
</feature>
<dbReference type="Pfam" id="PF01471">
    <property type="entry name" value="PG_binding_1"/>
    <property type="match status" value="1"/>
</dbReference>
<sequence>MSRVFRVIAATALAVSGLWIGTAQASAASLPTCTKQDFFFYKPVADNGSDSCIMGYGNQGDGVVALQRALAQCNNIFIGVDGIYGSETKSAVVQIQRAAGITQDGVYGPNTRSHMHFLYIGGSTPYCI</sequence>
<dbReference type="Proteomes" id="UP000267408">
    <property type="component" value="Unassembled WGS sequence"/>
</dbReference>
<proteinExistence type="predicted"/>
<dbReference type="InterPro" id="IPR036365">
    <property type="entry name" value="PGBD-like_sf"/>
</dbReference>
<name>A0A8G1UK99_9ACTN</name>
<dbReference type="OrthoDB" id="9815541at2"/>
<evidence type="ECO:0000313" key="3">
    <source>
        <dbReference type="EMBL" id="ROR45511.1"/>
    </source>
</evidence>
<keyword evidence="1" id="KW-0732">Signal</keyword>
<accession>A0A8G1UK99</accession>
<comment type="caution">
    <text evidence="3">The sequence shown here is derived from an EMBL/GenBank/DDBJ whole genome shotgun (WGS) entry which is preliminary data.</text>
</comment>
<organism evidence="3 4">
    <name type="scientific">Kitasatospora cineracea</name>
    <dbReference type="NCBI Taxonomy" id="88074"/>
    <lineage>
        <taxon>Bacteria</taxon>
        <taxon>Bacillati</taxon>
        <taxon>Actinomycetota</taxon>
        <taxon>Actinomycetes</taxon>
        <taxon>Kitasatosporales</taxon>
        <taxon>Streptomycetaceae</taxon>
        <taxon>Kitasatospora</taxon>
    </lineage>
</organism>
<dbReference type="AlphaFoldDB" id="A0A8G1UK99"/>
<dbReference type="SUPFAM" id="SSF47090">
    <property type="entry name" value="PGBD-like"/>
    <property type="match status" value="1"/>
</dbReference>
<feature type="chain" id="PRO_5039402447" evidence="1">
    <location>
        <begin position="26"/>
        <end position="128"/>
    </location>
</feature>
<reference evidence="3 4" key="1">
    <citation type="submission" date="2018-11" db="EMBL/GenBank/DDBJ databases">
        <title>Sequencing the genomes of 1000 actinobacteria strains.</title>
        <authorList>
            <person name="Klenk H.-P."/>
        </authorList>
    </citation>
    <scope>NUCLEOTIDE SEQUENCE [LARGE SCALE GENOMIC DNA]</scope>
    <source>
        <strain evidence="3 4">DSM 44780</strain>
    </source>
</reference>
<protein>
    <submittedName>
        <fullName evidence="3">Putative peptidoglycan binding protein</fullName>
    </submittedName>
</protein>
<evidence type="ECO:0000259" key="2">
    <source>
        <dbReference type="Pfam" id="PF01471"/>
    </source>
</evidence>
<dbReference type="Gene3D" id="1.10.101.10">
    <property type="entry name" value="PGBD-like superfamily/PGBD"/>
    <property type="match status" value="1"/>
</dbReference>
<dbReference type="RefSeq" id="WP_123557492.1">
    <property type="nucleotide sequence ID" value="NZ_RJVJ01000001.1"/>
</dbReference>
<feature type="domain" description="Peptidoglycan binding-like" evidence="2">
    <location>
        <begin position="59"/>
        <end position="115"/>
    </location>
</feature>
<evidence type="ECO:0000256" key="1">
    <source>
        <dbReference type="SAM" id="SignalP"/>
    </source>
</evidence>
<dbReference type="EMBL" id="RJVJ01000001">
    <property type="protein sequence ID" value="ROR45511.1"/>
    <property type="molecule type" value="Genomic_DNA"/>
</dbReference>